<dbReference type="Proteomes" id="UP000295807">
    <property type="component" value="Unassembled WGS sequence"/>
</dbReference>
<dbReference type="RefSeq" id="WP_132129200.1">
    <property type="nucleotide sequence ID" value="NZ_CP042432.1"/>
</dbReference>
<accession>A0A4R3KR54</accession>
<keyword evidence="1" id="KW-0732">Signal</keyword>
<evidence type="ECO:0000256" key="1">
    <source>
        <dbReference type="SAM" id="SignalP"/>
    </source>
</evidence>
<feature type="signal peptide" evidence="1">
    <location>
        <begin position="1"/>
        <end position="21"/>
    </location>
</feature>
<feature type="chain" id="PRO_5020264007" description="DKNYY family protein" evidence="1">
    <location>
        <begin position="22"/>
        <end position="281"/>
    </location>
</feature>
<gene>
    <name evidence="2" type="ORF">EDD80_105215</name>
</gene>
<dbReference type="EMBL" id="SMAD01000005">
    <property type="protein sequence ID" value="TCS87400.1"/>
    <property type="molecule type" value="Genomic_DNA"/>
</dbReference>
<comment type="caution">
    <text evidence="2">The sequence shown here is derived from an EMBL/GenBank/DDBJ whole genome shotgun (WGS) entry which is preliminary data.</text>
</comment>
<dbReference type="AlphaFoldDB" id="A0A4R3KR54"/>
<keyword evidence="3" id="KW-1185">Reference proteome</keyword>
<organism evidence="2 3">
    <name type="scientific">Anseongella ginsenosidimutans</name>
    <dbReference type="NCBI Taxonomy" id="496056"/>
    <lineage>
        <taxon>Bacteria</taxon>
        <taxon>Pseudomonadati</taxon>
        <taxon>Bacteroidota</taxon>
        <taxon>Sphingobacteriia</taxon>
        <taxon>Sphingobacteriales</taxon>
        <taxon>Sphingobacteriaceae</taxon>
        <taxon>Anseongella</taxon>
    </lineage>
</organism>
<name>A0A4R3KR54_9SPHI</name>
<reference evidence="2 3" key="1">
    <citation type="submission" date="2019-03" db="EMBL/GenBank/DDBJ databases">
        <title>Genomic Encyclopedia of Type Strains, Phase IV (KMG-IV): sequencing the most valuable type-strain genomes for metagenomic binning, comparative biology and taxonomic classification.</title>
        <authorList>
            <person name="Goeker M."/>
        </authorList>
    </citation>
    <scope>NUCLEOTIDE SEQUENCE [LARGE SCALE GENOMIC DNA]</scope>
    <source>
        <strain evidence="2 3">DSM 21100</strain>
    </source>
</reference>
<sequence>MKNYTILVFLISFSLAAPSLAQNASEVKQKYILAPTSSIVPMYETVISDTHYRIAVDDYVKRLYISCNDPNFKIDGKPVIDRPLSSFKNKDEAKLIMGWGHYLMMDDNWYAAFDFKDLNDDSKVWSVFQYDMGKDQKKLEQGKKERLQNSYQRMMVSVPREGEYMISHAAEIDGIKYDIAVDNILKSLYVQTSDPDFKLDGKAIIGQPLSSFENRQNVRYMSNWGNYLKLDDHWYAMLGKQYGIDDDAKVLFVFQYDMEREENKLQQIRKENLERLKSSSR</sequence>
<protein>
    <recommendedName>
        <fullName evidence="4">DKNYY family protein</fullName>
    </recommendedName>
</protein>
<evidence type="ECO:0008006" key="4">
    <source>
        <dbReference type="Google" id="ProtNLM"/>
    </source>
</evidence>
<proteinExistence type="predicted"/>
<evidence type="ECO:0000313" key="2">
    <source>
        <dbReference type="EMBL" id="TCS87400.1"/>
    </source>
</evidence>
<evidence type="ECO:0000313" key="3">
    <source>
        <dbReference type="Proteomes" id="UP000295807"/>
    </source>
</evidence>